<keyword evidence="2" id="KW-1185">Reference proteome</keyword>
<organism evidence="1 2">
    <name type="scientific">Cervus elaphus hippelaphus</name>
    <name type="common">European red deer</name>
    <dbReference type="NCBI Taxonomy" id="46360"/>
    <lineage>
        <taxon>Eukaryota</taxon>
        <taxon>Metazoa</taxon>
        <taxon>Chordata</taxon>
        <taxon>Craniata</taxon>
        <taxon>Vertebrata</taxon>
        <taxon>Euteleostomi</taxon>
        <taxon>Mammalia</taxon>
        <taxon>Eutheria</taxon>
        <taxon>Laurasiatheria</taxon>
        <taxon>Artiodactyla</taxon>
        <taxon>Ruminantia</taxon>
        <taxon>Pecora</taxon>
        <taxon>Cervidae</taxon>
        <taxon>Cervinae</taxon>
        <taxon>Cervus</taxon>
    </lineage>
</organism>
<protein>
    <submittedName>
        <fullName evidence="1">Uncharacterized protein</fullName>
    </submittedName>
</protein>
<evidence type="ECO:0000313" key="1">
    <source>
        <dbReference type="EMBL" id="OWK03685.1"/>
    </source>
</evidence>
<sequence length="113" mass="12330">MFVMTALGIQDFSGDATHKQEERDNAAFLGLACLMCRKYRCLPVNQKIKQSMAPWLTEPISLTFIDCLPPGMVDNLSWAPPLRPAGTAAYDRTLGEDFGGLTPGNLAHSVFLG</sequence>
<proteinExistence type="predicted"/>
<dbReference type="AlphaFoldDB" id="A0A212CCH9"/>
<reference evidence="1 2" key="1">
    <citation type="journal article" date="2018" name="Mol. Genet. Genomics">
        <title>The red deer Cervus elaphus genome CerEla1.0: sequencing, annotating, genes, and chromosomes.</title>
        <authorList>
            <person name="Bana N.A."/>
            <person name="Nyiri A."/>
            <person name="Nagy J."/>
            <person name="Frank K."/>
            <person name="Nagy T."/>
            <person name="Steger V."/>
            <person name="Schiller M."/>
            <person name="Lakatos P."/>
            <person name="Sugar L."/>
            <person name="Horn P."/>
            <person name="Barta E."/>
            <person name="Orosz L."/>
        </authorList>
    </citation>
    <scope>NUCLEOTIDE SEQUENCE [LARGE SCALE GENOMIC DNA]</scope>
    <source>
        <strain evidence="1">Hungarian</strain>
    </source>
</reference>
<gene>
    <name evidence="1" type="ORF">Celaphus_00013881</name>
</gene>
<comment type="caution">
    <text evidence="1">The sequence shown here is derived from an EMBL/GenBank/DDBJ whole genome shotgun (WGS) entry which is preliminary data.</text>
</comment>
<dbReference type="Proteomes" id="UP000242450">
    <property type="component" value="Chromosome 22"/>
</dbReference>
<accession>A0A212CCH9</accession>
<evidence type="ECO:0000313" key="2">
    <source>
        <dbReference type="Proteomes" id="UP000242450"/>
    </source>
</evidence>
<name>A0A212CCH9_CEREH</name>
<dbReference type="EMBL" id="MKHE01000022">
    <property type="protein sequence ID" value="OWK03685.1"/>
    <property type="molecule type" value="Genomic_DNA"/>
</dbReference>